<dbReference type="Gene3D" id="1.10.3210.10">
    <property type="entry name" value="Hypothetical protein af1432"/>
    <property type="match status" value="1"/>
</dbReference>
<dbReference type="SUPFAM" id="SSF109604">
    <property type="entry name" value="HD-domain/PDEase-like"/>
    <property type="match status" value="1"/>
</dbReference>
<dbReference type="NCBIfam" id="TIGR00277">
    <property type="entry name" value="HDIG"/>
    <property type="match status" value="1"/>
</dbReference>
<evidence type="ECO:0000313" key="3">
    <source>
        <dbReference type="Proteomes" id="UP000317078"/>
    </source>
</evidence>
<proteinExistence type="predicted"/>
<gene>
    <name evidence="2" type="ORF">EAH89_00740</name>
</gene>
<comment type="caution">
    <text evidence="2">The sequence shown here is derived from an EMBL/GenBank/DDBJ whole genome shotgun (WGS) entry which is preliminary data.</text>
</comment>
<reference evidence="2 3" key="1">
    <citation type="journal article" date="2019" name="Environ. Microbiol.">
        <title>Species interactions and distinct microbial communities in high Arctic permafrost affected cryosols are associated with the CH4 and CO2 gas fluxes.</title>
        <authorList>
            <person name="Altshuler I."/>
            <person name="Hamel J."/>
            <person name="Turney S."/>
            <person name="Magnuson E."/>
            <person name="Levesque R."/>
            <person name="Greer C."/>
            <person name="Whyte L.G."/>
        </authorList>
    </citation>
    <scope>NUCLEOTIDE SEQUENCE [LARGE SCALE GENOMIC DNA]</scope>
    <source>
        <strain evidence="2 3">S9.3B</strain>
    </source>
</reference>
<dbReference type="EMBL" id="RCZP01000001">
    <property type="protein sequence ID" value="TPG61125.1"/>
    <property type="molecule type" value="Genomic_DNA"/>
</dbReference>
<keyword evidence="3" id="KW-1185">Reference proteome</keyword>
<dbReference type="OrthoDB" id="7257127at2"/>
<sequence>MPADGRGAGPMDFYRIERGDPARRQRVAGWLDGLQGVRPETREAIVTAWVSSWAASPFETLEEMPYSLIAPAYRLMDHVNEVTRAGIDLARRAARDWGRETDPEVLVPILVLHDIDKPLLMRREDGVVRASPLAAELPHGVPGAMMLREMGFAPRVVNTVATHATNAPFHGSTTEAWLLHYADLFATDHALMSTGGVPFYQRRPS</sequence>
<evidence type="ECO:0000313" key="2">
    <source>
        <dbReference type="EMBL" id="TPG61125.1"/>
    </source>
</evidence>
<dbReference type="InterPro" id="IPR006674">
    <property type="entry name" value="HD_domain"/>
</dbReference>
<dbReference type="InterPro" id="IPR006675">
    <property type="entry name" value="HDIG_dom"/>
</dbReference>
<dbReference type="AlphaFoldDB" id="A0A502GGW6"/>
<name>A0A502GGW6_9PROT</name>
<accession>A0A502GGW6</accession>
<dbReference type="Pfam" id="PF01966">
    <property type="entry name" value="HD"/>
    <property type="match status" value="1"/>
</dbReference>
<dbReference type="Proteomes" id="UP000317078">
    <property type="component" value="Unassembled WGS sequence"/>
</dbReference>
<protein>
    <submittedName>
        <fullName evidence="2">HDIG domain-containing protein</fullName>
    </submittedName>
</protein>
<evidence type="ECO:0000259" key="1">
    <source>
        <dbReference type="Pfam" id="PF01966"/>
    </source>
</evidence>
<feature type="domain" description="HD" evidence="1">
    <location>
        <begin position="88"/>
        <end position="186"/>
    </location>
</feature>
<organism evidence="2 3">
    <name type="scientific">Muricoccus nepalensis</name>
    <dbReference type="NCBI Taxonomy" id="1854500"/>
    <lineage>
        <taxon>Bacteria</taxon>
        <taxon>Pseudomonadati</taxon>
        <taxon>Pseudomonadota</taxon>
        <taxon>Alphaproteobacteria</taxon>
        <taxon>Acetobacterales</taxon>
        <taxon>Roseomonadaceae</taxon>
        <taxon>Muricoccus</taxon>
    </lineage>
</organism>